<sequence>MNEDHDLRALNWNVRDALLTGCALFATGVFCRCAVDGLVENAVGKALVMSISKIAEYISAASFLYALARWTEHLPEGGKLNAVVNCYIICLRSGQMIKTAKRGGQSAATALKFTFVSSLYCRDNK</sequence>
<evidence type="ECO:0000313" key="1">
    <source>
        <dbReference type="Proteomes" id="UP000095287"/>
    </source>
</evidence>
<organism evidence="1 2">
    <name type="scientific">Steinernema glaseri</name>
    <dbReference type="NCBI Taxonomy" id="37863"/>
    <lineage>
        <taxon>Eukaryota</taxon>
        <taxon>Metazoa</taxon>
        <taxon>Ecdysozoa</taxon>
        <taxon>Nematoda</taxon>
        <taxon>Chromadorea</taxon>
        <taxon>Rhabditida</taxon>
        <taxon>Tylenchina</taxon>
        <taxon>Panagrolaimomorpha</taxon>
        <taxon>Strongyloidoidea</taxon>
        <taxon>Steinernematidae</taxon>
        <taxon>Steinernema</taxon>
    </lineage>
</organism>
<reference evidence="2" key="1">
    <citation type="submission" date="2016-11" db="UniProtKB">
        <authorList>
            <consortium name="WormBaseParasite"/>
        </authorList>
    </citation>
    <scope>IDENTIFICATION</scope>
</reference>
<proteinExistence type="predicted"/>
<keyword evidence="1" id="KW-1185">Reference proteome</keyword>
<dbReference type="Proteomes" id="UP000095287">
    <property type="component" value="Unplaced"/>
</dbReference>
<dbReference type="AlphaFoldDB" id="A0A1I7YZT8"/>
<evidence type="ECO:0000313" key="2">
    <source>
        <dbReference type="WBParaSite" id="L893_g21495.t1"/>
    </source>
</evidence>
<name>A0A1I7YZT8_9BILA</name>
<protein>
    <submittedName>
        <fullName evidence="2">Protein RFT1 homolog</fullName>
    </submittedName>
</protein>
<accession>A0A1I7YZT8</accession>
<dbReference type="WBParaSite" id="L893_g21495.t1">
    <property type="protein sequence ID" value="L893_g21495.t1"/>
    <property type="gene ID" value="L893_g21495"/>
</dbReference>